<evidence type="ECO:0000313" key="1">
    <source>
        <dbReference type="EMBL" id="MDA8484394.1"/>
    </source>
</evidence>
<comment type="caution">
    <text evidence="1">The sequence shown here is derived from an EMBL/GenBank/DDBJ whole genome shotgun (WGS) entry which is preliminary data.</text>
</comment>
<evidence type="ECO:0000313" key="2">
    <source>
        <dbReference type="Proteomes" id="UP001211689"/>
    </source>
</evidence>
<dbReference type="EMBL" id="JANEWF010000015">
    <property type="protein sequence ID" value="MDA8484394.1"/>
    <property type="molecule type" value="Genomic_DNA"/>
</dbReference>
<evidence type="ECO:0008006" key="3">
    <source>
        <dbReference type="Google" id="ProtNLM"/>
    </source>
</evidence>
<protein>
    <recommendedName>
        <fullName evidence="3">DUF4376 domain-containing protein</fullName>
    </recommendedName>
</protein>
<dbReference type="RefSeq" id="WP_271471205.1">
    <property type="nucleotide sequence ID" value="NZ_JANEWF010000015.1"/>
</dbReference>
<dbReference type="Proteomes" id="UP001211689">
    <property type="component" value="Unassembled WGS sequence"/>
</dbReference>
<accession>A0ABT4Y6E1</accession>
<sequence length="180" mass="19780">MQYQYIPGEPDAVVWLDNQGNSGVIRAHDVELWAAYQQWLADGNEPSSMLPPDTRSIDELRAAAAVAVNDQVEAALAPLTQQYARVERESWPEQCVEARAWLVDEQAPTPLIDAITGPVSATDKQGFCQLILSNAAAYKASVGAVIAWRRSLTQWIAAQTEREPLLQFAPCYPEVPSASE</sequence>
<name>A0ABT4Y6E1_METRE</name>
<keyword evidence="2" id="KW-1185">Reference proteome</keyword>
<reference evidence="1 2" key="1">
    <citation type="submission" date="2022-07" db="EMBL/GenBank/DDBJ databases">
        <title>Genome Analysis of Selected Gammaproteobacteria from Nigerian Food snails.</title>
        <authorList>
            <person name="Okafor A.C."/>
        </authorList>
    </citation>
    <scope>NUCLEOTIDE SEQUENCE [LARGE SCALE GENOMIC DNA]</scope>
    <source>
        <strain evidence="1 2">Awg 2</strain>
    </source>
</reference>
<proteinExistence type="predicted"/>
<organism evidence="1 2">
    <name type="scientific">Metapseudomonas resinovorans</name>
    <name type="common">Pseudomonas resinovorans</name>
    <dbReference type="NCBI Taxonomy" id="53412"/>
    <lineage>
        <taxon>Bacteria</taxon>
        <taxon>Pseudomonadati</taxon>
        <taxon>Pseudomonadota</taxon>
        <taxon>Gammaproteobacteria</taxon>
        <taxon>Pseudomonadales</taxon>
        <taxon>Pseudomonadaceae</taxon>
        <taxon>Metapseudomonas</taxon>
    </lineage>
</organism>
<gene>
    <name evidence="1" type="ORF">NNO07_15065</name>
</gene>